<sequence length="305" mass="33536">MSPSEEMIRSLLLLRAEIAAEVAARMLSLITPRLGTGDSIDSWEMDVDDLRDIEAINCALLQFSGMSWDALAATTEGQVSRQALHRRIAPRSDRLRAFASAELDGGYATLSETLEEIRDLASIVSDDFPGDLSAAVDAIVRRRNDREWWADRGRVFGPLLDEEGAANLGGDELAVRIVYVNHYGAPGDDVVVRLNLPDGLRYIKGTGSISIETPRGLKTLRIGDAAVKNTGLSVGAHLDGETHAFTFSFQMTVDYLNPNVRSDPEWLTRKQIVTVLLNRRRCKVAASQNEGDGQVVLYARPPWSD</sequence>
<comment type="caution">
    <text evidence="1">The sequence shown here is derived from an EMBL/GenBank/DDBJ whole genome shotgun (WGS) entry which is preliminary data.</text>
</comment>
<dbReference type="EMBL" id="SOZH01000012">
    <property type="protein sequence ID" value="TFF04469.1"/>
    <property type="molecule type" value="Genomic_DNA"/>
</dbReference>
<dbReference type="AlphaFoldDB" id="A0A4Y8QYF8"/>
<dbReference type="RefSeq" id="WP_061269329.1">
    <property type="nucleotide sequence ID" value="NZ_SOZH01000012.1"/>
</dbReference>
<evidence type="ECO:0000313" key="1">
    <source>
        <dbReference type="EMBL" id="TFF04469.1"/>
    </source>
</evidence>
<dbReference type="Proteomes" id="UP000298003">
    <property type="component" value="Unassembled WGS sequence"/>
</dbReference>
<gene>
    <name evidence="1" type="ORF">E1O70_18715</name>
</gene>
<accession>A0A4Y8QYF8</accession>
<reference evidence="1 2" key="1">
    <citation type="submission" date="2019-03" db="EMBL/GenBank/DDBJ databases">
        <title>Cellulosimicrobium funkei JCM14302 Assembly.</title>
        <authorList>
            <person name="Dou T."/>
        </authorList>
    </citation>
    <scope>NUCLEOTIDE SEQUENCE [LARGE SCALE GENOMIC DNA]</scope>
    <source>
        <strain evidence="1 2">JCM 14302</strain>
    </source>
</reference>
<dbReference type="GeneID" id="95686519"/>
<keyword evidence="2" id="KW-1185">Reference proteome</keyword>
<name>A0A4Y8QYF8_9MICO</name>
<evidence type="ECO:0000313" key="2">
    <source>
        <dbReference type="Proteomes" id="UP000298003"/>
    </source>
</evidence>
<protein>
    <submittedName>
        <fullName evidence="1">Uncharacterized protein</fullName>
    </submittedName>
</protein>
<organism evidence="1 2">
    <name type="scientific">Cellulosimicrobium funkei</name>
    <dbReference type="NCBI Taxonomy" id="264251"/>
    <lineage>
        <taxon>Bacteria</taxon>
        <taxon>Bacillati</taxon>
        <taxon>Actinomycetota</taxon>
        <taxon>Actinomycetes</taxon>
        <taxon>Micrococcales</taxon>
        <taxon>Promicromonosporaceae</taxon>
        <taxon>Cellulosimicrobium</taxon>
    </lineage>
</organism>
<proteinExistence type="predicted"/>